<comment type="caution">
    <text evidence="9">The sequence shown here is derived from an EMBL/GenBank/DDBJ whole genome shotgun (WGS) entry which is preliminary data.</text>
</comment>
<dbReference type="AlphaFoldDB" id="A0A059L184"/>
<evidence type="ECO:0000256" key="6">
    <source>
        <dbReference type="ARBA" id="ARBA00066455"/>
    </source>
</evidence>
<dbReference type="RefSeq" id="WP_033058203.1">
    <property type="nucleotide sequence ID" value="NZ_AZQQ01000080.1"/>
</dbReference>
<dbReference type="GO" id="GO:0016616">
    <property type="term" value="F:oxidoreductase activity, acting on the CH-OH group of donors, NAD or NADP as acceptor"/>
    <property type="evidence" value="ECO:0007669"/>
    <property type="project" value="UniProtKB-ARBA"/>
</dbReference>
<dbReference type="InterPro" id="IPR057326">
    <property type="entry name" value="KR_dom"/>
</dbReference>
<comment type="similarity">
    <text evidence="1">Belongs to the short-chain dehydrogenases/reductases (SDR) family.</text>
</comment>
<dbReference type="Proteomes" id="UP000026739">
    <property type="component" value="Unassembled WGS sequence"/>
</dbReference>
<dbReference type="FunFam" id="3.40.50.720:FF:000173">
    <property type="entry name" value="3-oxoacyl-[acyl-carrier protein] reductase"/>
    <property type="match status" value="1"/>
</dbReference>
<dbReference type="InterPro" id="IPR020904">
    <property type="entry name" value="Sc_DH/Rdtase_CS"/>
</dbReference>
<comment type="catalytic activity">
    <reaction evidence="4">
        <text>(2R,3S)-2,3-dihydroxy-2,3-dihydro-p-cumate + NAD(+) = 2,3-dihydroxy-p-cumate + NADH + H(+)</text>
        <dbReference type="Rhea" id="RHEA:23772"/>
        <dbReference type="ChEBI" id="CHEBI:15378"/>
        <dbReference type="ChEBI" id="CHEBI:36647"/>
        <dbReference type="ChEBI" id="CHEBI:57540"/>
        <dbReference type="ChEBI" id="CHEBI:57945"/>
        <dbReference type="ChEBI" id="CHEBI:58420"/>
        <dbReference type="EC" id="1.3.1.58"/>
    </reaction>
</comment>
<dbReference type="EC" id="1.3.1.58" evidence="6"/>
<evidence type="ECO:0000256" key="3">
    <source>
        <dbReference type="ARBA" id="ARBA00042907"/>
    </source>
</evidence>
<dbReference type="SMART" id="SM00822">
    <property type="entry name" value="PKS_KR"/>
    <property type="match status" value="1"/>
</dbReference>
<protein>
    <recommendedName>
        <fullName evidence="7">2,3-dihydroxy-2,3-dihydro-p-cumate dehydrogenase</fullName>
        <ecNumber evidence="6">1.3.1.58</ecNumber>
    </recommendedName>
    <alternativeName>
        <fullName evidence="3">Biphenyl-2,3-dihydro-2,3-diol dehydrogenase</fullName>
    </alternativeName>
</protein>
<proteinExistence type="inferred from homology"/>
<feature type="domain" description="Ketoreductase" evidence="8">
    <location>
        <begin position="4"/>
        <end position="184"/>
    </location>
</feature>
<evidence type="ECO:0000313" key="9">
    <source>
        <dbReference type="EMBL" id="KDD68077.1"/>
    </source>
</evidence>
<dbReference type="InterPro" id="IPR036291">
    <property type="entry name" value="NAD(P)-bd_dom_sf"/>
</dbReference>
<dbReference type="InterPro" id="IPR002347">
    <property type="entry name" value="SDR_fam"/>
</dbReference>
<evidence type="ECO:0000256" key="5">
    <source>
        <dbReference type="ARBA" id="ARBA00060518"/>
    </source>
</evidence>
<evidence type="ECO:0000259" key="8">
    <source>
        <dbReference type="SMART" id="SM00822"/>
    </source>
</evidence>
<dbReference type="SUPFAM" id="SSF51735">
    <property type="entry name" value="NAD(P)-binding Rossmann-fold domains"/>
    <property type="match status" value="1"/>
</dbReference>
<gene>
    <name evidence="9" type="ORF">V466_16930</name>
</gene>
<dbReference type="Gene3D" id="3.40.50.720">
    <property type="entry name" value="NAD(P)-binding Rossmann-like Domain"/>
    <property type="match status" value="1"/>
</dbReference>
<organism evidence="9 10">
    <name type="scientific">Pseudomonas mandelii PD30</name>
    <dbReference type="NCBI Taxonomy" id="1419583"/>
    <lineage>
        <taxon>Bacteria</taxon>
        <taxon>Pseudomonadati</taxon>
        <taxon>Pseudomonadota</taxon>
        <taxon>Gammaproteobacteria</taxon>
        <taxon>Pseudomonadales</taxon>
        <taxon>Pseudomonadaceae</taxon>
        <taxon>Pseudomonas</taxon>
    </lineage>
</organism>
<dbReference type="PRINTS" id="PR00080">
    <property type="entry name" value="SDRFAMILY"/>
</dbReference>
<dbReference type="NCBIfam" id="NF009466">
    <property type="entry name" value="PRK12826.1-2"/>
    <property type="match status" value="1"/>
</dbReference>
<dbReference type="PRINTS" id="PR00081">
    <property type="entry name" value="GDHRDH"/>
</dbReference>
<evidence type="ECO:0000313" key="10">
    <source>
        <dbReference type="Proteomes" id="UP000026739"/>
    </source>
</evidence>
<evidence type="ECO:0000256" key="7">
    <source>
        <dbReference type="ARBA" id="ARBA00073443"/>
    </source>
</evidence>
<reference evidence="9 10" key="1">
    <citation type="submission" date="2013-12" db="EMBL/GenBank/DDBJ databases">
        <authorList>
            <person name="Formusa P.A."/>
            <person name="Habash M."/>
            <person name="Lee H."/>
            <person name="Trevors J.T."/>
        </authorList>
    </citation>
    <scope>NUCLEOTIDE SEQUENCE [LARGE SCALE GENOMIC DNA]</scope>
    <source>
        <strain evidence="9 10">PD30</strain>
    </source>
</reference>
<keyword evidence="2" id="KW-0560">Oxidoreductase</keyword>
<evidence type="ECO:0000256" key="2">
    <source>
        <dbReference type="ARBA" id="ARBA00023002"/>
    </source>
</evidence>
<dbReference type="GO" id="GO:0030497">
    <property type="term" value="P:fatty acid elongation"/>
    <property type="evidence" value="ECO:0007669"/>
    <property type="project" value="TreeGrafter"/>
</dbReference>
<dbReference type="eggNOG" id="COG1028">
    <property type="taxonomic scope" value="Bacteria"/>
</dbReference>
<evidence type="ECO:0000256" key="4">
    <source>
        <dbReference type="ARBA" id="ARBA00050226"/>
    </source>
</evidence>
<sequence length="245" mass="26091">MPNKVAVVTGGSRGIGRAIVLALAGAGYQIAFSYVRDEVSAASLRDEVEALGLECLALQCDVSSGDSIKGFFERVEQHFQRIDLLVNNAGITRDGLLATMPSRDIIEVIQTNLIGTLLCCQQVVPSMMRQRSGCIVNISSVAAQKPGKGQSNYAAAKGGVEALTRALAVELAPRNIRVNAVAPGIVNTEMSTALIGSQEQEIQSRLLIKRYAEPHEIAEAVLYIADRGLYLTGEVLPVNGGLKMP</sequence>
<dbReference type="PANTHER" id="PTHR42760:SF40">
    <property type="entry name" value="3-OXOACYL-[ACYL-CARRIER-PROTEIN] REDUCTASE, CHLOROPLASTIC"/>
    <property type="match status" value="1"/>
</dbReference>
<dbReference type="PROSITE" id="PS00061">
    <property type="entry name" value="ADH_SHORT"/>
    <property type="match status" value="1"/>
</dbReference>
<comment type="pathway">
    <text evidence="5">Aromatic compound metabolism; p-cumate degradation; acetaldehyde and pyruvate from p-cumate: step 2/7.</text>
</comment>
<dbReference type="PANTHER" id="PTHR42760">
    <property type="entry name" value="SHORT-CHAIN DEHYDROGENASES/REDUCTASES FAMILY MEMBER"/>
    <property type="match status" value="1"/>
</dbReference>
<accession>A0A059L184</accession>
<dbReference type="Pfam" id="PF13561">
    <property type="entry name" value="adh_short_C2"/>
    <property type="match status" value="1"/>
</dbReference>
<name>A0A059L184_9PSED</name>
<evidence type="ECO:0000256" key="1">
    <source>
        <dbReference type="ARBA" id="ARBA00006484"/>
    </source>
</evidence>
<dbReference type="EMBL" id="AZQQ01000080">
    <property type="protein sequence ID" value="KDD68077.1"/>
    <property type="molecule type" value="Genomic_DNA"/>
</dbReference>
<dbReference type="GO" id="GO:0018511">
    <property type="term" value="F:2,3-dihydroxy-2,3-dihydro-p-cumate dehydrogenase activity"/>
    <property type="evidence" value="ECO:0007669"/>
    <property type="project" value="UniProtKB-EC"/>
</dbReference>